<organism evidence="1 2">
    <name type="scientific">Hymenobacter busanensis</name>
    <dbReference type="NCBI Taxonomy" id="2607656"/>
    <lineage>
        <taxon>Bacteria</taxon>
        <taxon>Pseudomonadati</taxon>
        <taxon>Bacteroidota</taxon>
        <taxon>Cytophagia</taxon>
        <taxon>Cytophagales</taxon>
        <taxon>Hymenobacteraceae</taxon>
        <taxon>Hymenobacter</taxon>
    </lineage>
</organism>
<dbReference type="InterPro" id="IPR053722">
    <property type="entry name" value="Curli_assembly_CsgC/AgfC"/>
</dbReference>
<name>A0A7L4ZS49_9BACT</name>
<accession>A0A7L4ZS49</accession>
<protein>
    <submittedName>
        <fullName evidence="1">Uncharacterized protein</fullName>
    </submittedName>
</protein>
<dbReference type="RefSeq" id="WP_151080412.1">
    <property type="nucleotide sequence ID" value="NZ_CP047647.1"/>
</dbReference>
<evidence type="ECO:0000313" key="1">
    <source>
        <dbReference type="EMBL" id="KAA9327182.1"/>
    </source>
</evidence>
<evidence type="ECO:0000313" key="2">
    <source>
        <dbReference type="Proteomes" id="UP000326380"/>
    </source>
</evidence>
<dbReference type="NCBIfam" id="NF041112">
    <property type="entry name" value="chap_CsgH_alph"/>
    <property type="match status" value="1"/>
</dbReference>
<gene>
    <name evidence="1" type="ORF">F0P96_18265</name>
</gene>
<comment type="caution">
    <text evidence="1">The sequence shown here is derived from an EMBL/GenBank/DDBJ whole genome shotgun (WGS) entry which is preliminary data.</text>
</comment>
<proteinExistence type="predicted"/>
<sequence length="121" mass="13137">MFHIPFLLVLLAATDSSTPVCHARLELIQTGLNLTIAGHCQNATNQAAHLRYELLTEKRGRSGSSRNAQSGGVEVAPGQDVVLSRTTINLDPRDFYRVHLRLLDAQGTVVAADSVVHQPAR</sequence>
<dbReference type="AlphaFoldDB" id="A0A7L4ZS49"/>
<dbReference type="Proteomes" id="UP000326380">
    <property type="component" value="Unassembled WGS sequence"/>
</dbReference>
<keyword evidence="2" id="KW-1185">Reference proteome</keyword>
<dbReference type="Gene3D" id="2.60.40.2420">
    <property type="match status" value="1"/>
</dbReference>
<dbReference type="InterPro" id="IPR047726">
    <property type="entry name" value="CsgH_dom"/>
</dbReference>
<reference evidence="1 2" key="1">
    <citation type="submission" date="2019-09" db="EMBL/GenBank/DDBJ databases">
        <title>Genome sequence of Hymenobacter sp. M3.</title>
        <authorList>
            <person name="Srinivasan S."/>
        </authorList>
    </citation>
    <scope>NUCLEOTIDE SEQUENCE [LARGE SCALE GENOMIC DNA]</scope>
    <source>
        <strain evidence="1 2">M3</strain>
    </source>
</reference>
<dbReference type="EMBL" id="VTWU01000007">
    <property type="protein sequence ID" value="KAA9327182.1"/>
    <property type="molecule type" value="Genomic_DNA"/>
</dbReference>